<keyword evidence="2" id="KW-1185">Reference proteome</keyword>
<dbReference type="SUPFAM" id="SSF111069">
    <property type="entry name" value="Hypothetical protein yfbM"/>
    <property type="match status" value="1"/>
</dbReference>
<dbReference type="EMBL" id="BOPF01000024">
    <property type="protein sequence ID" value="GIJ48998.1"/>
    <property type="molecule type" value="Genomic_DNA"/>
</dbReference>
<accession>A0A8J3YSL3</accession>
<dbReference type="Proteomes" id="UP000619260">
    <property type="component" value="Unassembled WGS sequence"/>
</dbReference>
<sequence length="158" mass="18053">MFFALTAEQEAALSATREDDEVRDFVEEIESGWDRDWLCETDKAWDAMHRCLSNGTLDIGFRDGPLPLTVLGGGHHYEGEEYVVAHVLAADVVAVAAALDTVDEAWMRERYDRIDPEDYQGELGDEDFEYIWYWFGEVREFYKRAAGAGRAVIFTVDQ</sequence>
<organism evidence="1 2">
    <name type="scientific">Virgisporangium aliadipatigenens</name>
    <dbReference type="NCBI Taxonomy" id="741659"/>
    <lineage>
        <taxon>Bacteria</taxon>
        <taxon>Bacillati</taxon>
        <taxon>Actinomycetota</taxon>
        <taxon>Actinomycetes</taxon>
        <taxon>Micromonosporales</taxon>
        <taxon>Micromonosporaceae</taxon>
        <taxon>Virgisporangium</taxon>
    </lineage>
</organism>
<evidence type="ECO:0000313" key="2">
    <source>
        <dbReference type="Proteomes" id="UP000619260"/>
    </source>
</evidence>
<reference evidence="1" key="1">
    <citation type="submission" date="2021-01" db="EMBL/GenBank/DDBJ databases">
        <title>Whole genome shotgun sequence of Virgisporangium aliadipatigenens NBRC 105644.</title>
        <authorList>
            <person name="Komaki H."/>
            <person name="Tamura T."/>
        </authorList>
    </citation>
    <scope>NUCLEOTIDE SEQUENCE</scope>
    <source>
        <strain evidence="1">NBRC 105644</strain>
    </source>
</reference>
<protein>
    <recommendedName>
        <fullName evidence="3">DUF1877 family protein</fullName>
    </recommendedName>
</protein>
<comment type="caution">
    <text evidence="1">The sequence shown here is derived from an EMBL/GenBank/DDBJ whole genome shotgun (WGS) entry which is preliminary data.</text>
</comment>
<dbReference type="Gene3D" id="3.40.1760.10">
    <property type="entry name" value="YfbM-like super family"/>
    <property type="match status" value="1"/>
</dbReference>
<dbReference type="InterPro" id="IPR035944">
    <property type="entry name" value="YfbM-like_sf"/>
</dbReference>
<dbReference type="Pfam" id="PF08974">
    <property type="entry name" value="DUF1877"/>
    <property type="match status" value="1"/>
</dbReference>
<gene>
    <name evidence="1" type="ORF">Val02_58840</name>
</gene>
<dbReference type="AlphaFoldDB" id="A0A8J3YSL3"/>
<evidence type="ECO:0000313" key="1">
    <source>
        <dbReference type="EMBL" id="GIJ48998.1"/>
    </source>
</evidence>
<dbReference type="InterPro" id="IPR015068">
    <property type="entry name" value="DUF1877"/>
</dbReference>
<proteinExistence type="predicted"/>
<evidence type="ECO:0008006" key="3">
    <source>
        <dbReference type="Google" id="ProtNLM"/>
    </source>
</evidence>
<name>A0A8J3YSL3_9ACTN</name>